<gene>
    <name evidence="2" type="ORF">BSTOLATCC_MIC13118</name>
</gene>
<reference evidence="2" key="1">
    <citation type="submission" date="2021-09" db="EMBL/GenBank/DDBJ databases">
        <authorList>
            <consortium name="AG Swart"/>
            <person name="Singh M."/>
            <person name="Singh A."/>
            <person name="Seah K."/>
            <person name="Emmerich C."/>
        </authorList>
    </citation>
    <scope>NUCLEOTIDE SEQUENCE</scope>
    <source>
        <strain evidence="2">ATCC30299</strain>
    </source>
</reference>
<keyword evidence="1" id="KW-0472">Membrane</keyword>
<organism evidence="2 3">
    <name type="scientific">Blepharisma stoltei</name>
    <dbReference type="NCBI Taxonomy" id="1481888"/>
    <lineage>
        <taxon>Eukaryota</taxon>
        <taxon>Sar</taxon>
        <taxon>Alveolata</taxon>
        <taxon>Ciliophora</taxon>
        <taxon>Postciliodesmatophora</taxon>
        <taxon>Heterotrichea</taxon>
        <taxon>Heterotrichida</taxon>
        <taxon>Blepharismidae</taxon>
        <taxon>Blepharisma</taxon>
    </lineage>
</organism>
<keyword evidence="3" id="KW-1185">Reference proteome</keyword>
<sequence>MHFGQPAANFKSLKFMQVAFSVLLYLIKYILWKYLKVTSYGLKKSNSLSIMTLLSTIIYCPKYFNL</sequence>
<evidence type="ECO:0000313" key="3">
    <source>
        <dbReference type="Proteomes" id="UP001162131"/>
    </source>
</evidence>
<proteinExistence type="predicted"/>
<evidence type="ECO:0000313" key="2">
    <source>
        <dbReference type="EMBL" id="CAG9315345.1"/>
    </source>
</evidence>
<comment type="caution">
    <text evidence="2">The sequence shown here is derived from an EMBL/GenBank/DDBJ whole genome shotgun (WGS) entry which is preliminary data.</text>
</comment>
<keyword evidence="1" id="KW-0812">Transmembrane</keyword>
<protein>
    <submittedName>
        <fullName evidence="2">Uncharacterized protein</fullName>
    </submittedName>
</protein>
<dbReference type="Proteomes" id="UP001162131">
    <property type="component" value="Unassembled WGS sequence"/>
</dbReference>
<keyword evidence="1" id="KW-1133">Transmembrane helix</keyword>
<name>A0AAU9IVQ8_9CILI</name>
<evidence type="ECO:0000256" key="1">
    <source>
        <dbReference type="SAM" id="Phobius"/>
    </source>
</evidence>
<feature type="transmembrane region" description="Helical" evidence="1">
    <location>
        <begin position="15"/>
        <end position="35"/>
    </location>
</feature>
<dbReference type="AlphaFoldDB" id="A0AAU9IVQ8"/>
<accession>A0AAU9IVQ8</accession>
<dbReference type="EMBL" id="CAJZBQ010000013">
    <property type="protein sequence ID" value="CAG9315345.1"/>
    <property type="molecule type" value="Genomic_DNA"/>
</dbReference>